<dbReference type="CDD" id="cd07385">
    <property type="entry name" value="MPP_YkuE_C"/>
    <property type="match status" value="1"/>
</dbReference>
<dbReference type="PANTHER" id="PTHR31302:SF31">
    <property type="entry name" value="PHOSPHODIESTERASE YAEI"/>
    <property type="match status" value="1"/>
</dbReference>
<keyword evidence="1" id="KW-0479">Metal-binding</keyword>
<keyword evidence="2" id="KW-0378">Hydrolase</keyword>
<reference evidence="4" key="1">
    <citation type="submission" date="2020-10" db="EMBL/GenBank/DDBJ databases">
        <authorList>
            <person name="Gilroy R."/>
        </authorList>
    </citation>
    <scope>NUCLEOTIDE SEQUENCE</scope>
    <source>
        <strain evidence="4">4509</strain>
    </source>
</reference>
<evidence type="ECO:0000259" key="3">
    <source>
        <dbReference type="Pfam" id="PF00149"/>
    </source>
</evidence>
<dbReference type="SUPFAM" id="SSF56300">
    <property type="entry name" value="Metallo-dependent phosphatases"/>
    <property type="match status" value="1"/>
</dbReference>
<evidence type="ECO:0000256" key="2">
    <source>
        <dbReference type="ARBA" id="ARBA00022801"/>
    </source>
</evidence>
<protein>
    <submittedName>
        <fullName evidence="4">Metallophosphoesterase</fullName>
    </submittedName>
</protein>
<dbReference type="GO" id="GO:0008758">
    <property type="term" value="F:UDP-2,3-diacylglucosamine hydrolase activity"/>
    <property type="evidence" value="ECO:0007669"/>
    <property type="project" value="TreeGrafter"/>
</dbReference>
<evidence type="ECO:0000313" key="4">
    <source>
        <dbReference type="EMBL" id="HIU40926.1"/>
    </source>
</evidence>
<feature type="domain" description="Calcineurin-like phosphoesterase" evidence="3">
    <location>
        <begin position="43"/>
        <end position="209"/>
    </location>
</feature>
<evidence type="ECO:0000256" key="1">
    <source>
        <dbReference type="ARBA" id="ARBA00022723"/>
    </source>
</evidence>
<dbReference type="GO" id="GO:0016020">
    <property type="term" value="C:membrane"/>
    <property type="evidence" value="ECO:0007669"/>
    <property type="project" value="GOC"/>
</dbReference>
<dbReference type="GO" id="GO:0046872">
    <property type="term" value="F:metal ion binding"/>
    <property type="evidence" value="ECO:0007669"/>
    <property type="project" value="UniProtKB-KW"/>
</dbReference>
<name>A0A9D1IQL0_9FIRM</name>
<dbReference type="GO" id="GO:0009245">
    <property type="term" value="P:lipid A biosynthetic process"/>
    <property type="evidence" value="ECO:0007669"/>
    <property type="project" value="TreeGrafter"/>
</dbReference>
<dbReference type="InterPro" id="IPR029052">
    <property type="entry name" value="Metallo-depent_PP-like"/>
</dbReference>
<dbReference type="Proteomes" id="UP000824082">
    <property type="component" value="Unassembled WGS sequence"/>
</dbReference>
<reference evidence="4" key="2">
    <citation type="journal article" date="2021" name="PeerJ">
        <title>Extensive microbial diversity within the chicken gut microbiome revealed by metagenomics and culture.</title>
        <authorList>
            <person name="Gilroy R."/>
            <person name="Ravi A."/>
            <person name="Getino M."/>
            <person name="Pursley I."/>
            <person name="Horton D.L."/>
            <person name="Alikhan N.F."/>
            <person name="Baker D."/>
            <person name="Gharbi K."/>
            <person name="Hall N."/>
            <person name="Watson M."/>
            <person name="Adriaenssens E.M."/>
            <person name="Foster-Nyarko E."/>
            <person name="Jarju S."/>
            <person name="Secka A."/>
            <person name="Antonio M."/>
            <person name="Oren A."/>
            <person name="Chaudhuri R.R."/>
            <person name="La Ragione R."/>
            <person name="Hildebrand F."/>
            <person name="Pallen M.J."/>
        </authorList>
    </citation>
    <scope>NUCLEOTIDE SEQUENCE</scope>
    <source>
        <strain evidence="4">4509</strain>
    </source>
</reference>
<dbReference type="PANTHER" id="PTHR31302">
    <property type="entry name" value="TRANSMEMBRANE PROTEIN WITH METALLOPHOSPHOESTERASE DOMAIN-RELATED"/>
    <property type="match status" value="1"/>
</dbReference>
<dbReference type="Gene3D" id="3.60.21.10">
    <property type="match status" value="1"/>
</dbReference>
<dbReference type="EMBL" id="DVMX01000002">
    <property type="protein sequence ID" value="HIU40926.1"/>
    <property type="molecule type" value="Genomic_DNA"/>
</dbReference>
<sequence length="273" mass="30170">MEGKTKALLLAVAAGGVYWQNVWVDHSRRVVVDSRLPKSFDSFTILHLSDLHFGPSSFARRQTLSRKYGRPDLIAVTGDLLDRDDPESLRAAADWVKQAVKMAPVYLVPGNHEARAKEHYPVVRDTLKQAGATVLEDRGVLYKRGGEAIALLGIRDPRFFETKEGFSHALHRLAQGKPAFSILLSHRPERLAQYAKEGFSLVLSGHAHGGQVRLPGIGGLYAPDQGIFPRYTSGLYRLGSTRMVVSRGVGNSCGVPRLLNRPEASTIVLRRNR</sequence>
<dbReference type="InterPro" id="IPR051158">
    <property type="entry name" value="Metallophosphoesterase_sf"/>
</dbReference>
<proteinExistence type="predicted"/>
<gene>
    <name evidence="4" type="ORF">IAD19_00030</name>
</gene>
<organism evidence="4 5">
    <name type="scientific">Candidatus Egerieicola faecale</name>
    <dbReference type="NCBI Taxonomy" id="2840774"/>
    <lineage>
        <taxon>Bacteria</taxon>
        <taxon>Bacillati</taxon>
        <taxon>Bacillota</taxon>
        <taxon>Clostridia</taxon>
        <taxon>Eubacteriales</taxon>
        <taxon>Oscillospiraceae</taxon>
        <taxon>Oscillospiraceae incertae sedis</taxon>
        <taxon>Candidatus Egerieicola</taxon>
    </lineage>
</organism>
<dbReference type="AlphaFoldDB" id="A0A9D1IQL0"/>
<dbReference type="InterPro" id="IPR004843">
    <property type="entry name" value="Calcineurin-like_PHP"/>
</dbReference>
<accession>A0A9D1IQL0</accession>
<dbReference type="Pfam" id="PF00149">
    <property type="entry name" value="Metallophos"/>
    <property type="match status" value="1"/>
</dbReference>
<comment type="caution">
    <text evidence="4">The sequence shown here is derived from an EMBL/GenBank/DDBJ whole genome shotgun (WGS) entry which is preliminary data.</text>
</comment>
<evidence type="ECO:0000313" key="5">
    <source>
        <dbReference type="Proteomes" id="UP000824082"/>
    </source>
</evidence>